<feature type="modified residue" description="FMN phosphoryl threonine" evidence="10">
    <location>
        <position position="171"/>
    </location>
</feature>
<dbReference type="RefSeq" id="WP_153843363.1">
    <property type="nucleotide sequence ID" value="NZ_CP048602.1"/>
</dbReference>
<keyword evidence="12" id="KW-1185">Reference proteome</keyword>
<comment type="similarity">
    <text evidence="10">Belongs to the NqrB/RnfD family.</text>
</comment>
<dbReference type="NCBIfam" id="TIGR01946">
    <property type="entry name" value="rnfD"/>
    <property type="match status" value="1"/>
</dbReference>
<sequence length="343" mass="36362">MSMMHVSHLGPPPSTAHIMRWVIAAMLPGLGMMTLYFGLGVLSNVLIAALLAVAAEAFILRLRRRPVWPTLNDASALLTGVLLGASLPPASPWWLIGVGVIAAVVVAKQLYGGLGHNPFNPAMVGYALLLVSFPTQMTLWAPPQAIWSDTLWPQILGTVPMTTLDALSGATPLDAFKHKGEAVLASEFWASSPLPEGTLAAWRNIALAWLIGGLVLIVKRLISWHIPVAMLGSMLLLSALFYASDTSHFASPLFHLVTGATLFGAFFIATDPVSSATSRRGKLFYGAGIGVLIILIRHLGGYPDAVAFAVLLMNLCVPLLDTVSVPRPVGQSTAHSGTKRSAP</sequence>
<keyword evidence="8 10" id="KW-1133">Transmembrane helix</keyword>
<dbReference type="InterPro" id="IPR011303">
    <property type="entry name" value="RnfD_bac"/>
</dbReference>
<dbReference type="EC" id="7.-.-.-" evidence="10"/>
<evidence type="ECO:0000256" key="9">
    <source>
        <dbReference type="ARBA" id="ARBA00023136"/>
    </source>
</evidence>
<feature type="transmembrane region" description="Helical" evidence="10">
    <location>
        <begin position="70"/>
        <end position="87"/>
    </location>
</feature>
<feature type="transmembrane region" description="Helical" evidence="10">
    <location>
        <begin position="199"/>
        <end position="217"/>
    </location>
</feature>
<keyword evidence="1 10" id="KW-0813">Transport</keyword>
<dbReference type="Pfam" id="PF03116">
    <property type="entry name" value="NQR2_RnfD_RnfE"/>
    <property type="match status" value="1"/>
</dbReference>
<keyword evidence="4 10" id="KW-0288">FMN</keyword>
<keyword evidence="10" id="KW-1003">Cell membrane</keyword>
<evidence type="ECO:0000256" key="6">
    <source>
        <dbReference type="ARBA" id="ARBA00022967"/>
    </source>
</evidence>
<protein>
    <recommendedName>
        <fullName evidence="10">Ion-translocating oxidoreductase complex subunit D</fullName>
        <ecNumber evidence="10">7.-.-.-</ecNumber>
    </recommendedName>
    <alternativeName>
        <fullName evidence="10">Rnf electron transport complex subunit D</fullName>
    </alternativeName>
</protein>
<feature type="transmembrane region" description="Helical" evidence="10">
    <location>
        <begin position="224"/>
        <end position="243"/>
    </location>
</feature>
<accession>A0ABQ6X851</accession>
<keyword evidence="7 10" id="KW-0249">Electron transport</keyword>
<evidence type="ECO:0000256" key="5">
    <source>
        <dbReference type="ARBA" id="ARBA00022692"/>
    </source>
</evidence>
<comment type="subcellular location">
    <subcellularLocation>
        <location evidence="10">Cell inner membrane</location>
        <topology evidence="10">Multi-pass membrane protein</topology>
    </subcellularLocation>
</comment>
<evidence type="ECO:0000256" key="2">
    <source>
        <dbReference type="ARBA" id="ARBA00022553"/>
    </source>
</evidence>
<dbReference type="PANTHER" id="PTHR30578">
    <property type="entry name" value="ELECTRON TRANSPORT COMPLEX PROTEIN RNFD"/>
    <property type="match status" value="1"/>
</dbReference>
<evidence type="ECO:0000256" key="4">
    <source>
        <dbReference type="ARBA" id="ARBA00022643"/>
    </source>
</evidence>
<dbReference type="Proteomes" id="UP000466130">
    <property type="component" value="Unassembled WGS sequence"/>
</dbReference>
<gene>
    <name evidence="10" type="primary">rnfD</name>
    <name evidence="11" type="ORF">F1978_10750</name>
</gene>
<keyword evidence="2 10" id="KW-0597">Phosphoprotein</keyword>
<feature type="transmembrane region" description="Helical" evidence="10">
    <location>
        <begin position="123"/>
        <end position="141"/>
    </location>
</feature>
<dbReference type="EMBL" id="VWRT01000009">
    <property type="protein sequence ID" value="KAE8438195.1"/>
    <property type="molecule type" value="Genomic_DNA"/>
</dbReference>
<feature type="transmembrane region" description="Helical" evidence="10">
    <location>
        <begin position="93"/>
        <end position="111"/>
    </location>
</feature>
<comment type="function">
    <text evidence="10">Part of a membrane-bound complex that couples electron transfer with translocation of ions across the membrane.</text>
</comment>
<dbReference type="InterPro" id="IPR004338">
    <property type="entry name" value="NqrB/RnfD"/>
</dbReference>
<dbReference type="HAMAP" id="MF_00462">
    <property type="entry name" value="RsxD_RnfD"/>
    <property type="match status" value="1"/>
</dbReference>
<feature type="transmembrane region" description="Helical" evidence="10">
    <location>
        <begin position="249"/>
        <end position="270"/>
    </location>
</feature>
<evidence type="ECO:0000256" key="7">
    <source>
        <dbReference type="ARBA" id="ARBA00022982"/>
    </source>
</evidence>
<reference evidence="11 12" key="1">
    <citation type="submission" date="2019-09" db="EMBL/GenBank/DDBJ databases">
        <title>The Halomonas whole genome shotgun (WGS).</title>
        <authorList>
            <person name="Xie Z."/>
        </authorList>
    </citation>
    <scope>NUCLEOTIDE SEQUENCE [LARGE SCALE GENOMIC DNA]</scope>
    <source>
        <strain evidence="11 12">NBT06E8</strain>
    </source>
</reference>
<dbReference type="PANTHER" id="PTHR30578:SF0">
    <property type="entry name" value="ION-TRANSLOCATING OXIDOREDUCTASE COMPLEX SUBUNIT D"/>
    <property type="match status" value="1"/>
</dbReference>
<keyword evidence="10" id="KW-0997">Cell inner membrane</keyword>
<keyword evidence="5 10" id="KW-0812">Transmembrane</keyword>
<evidence type="ECO:0000313" key="11">
    <source>
        <dbReference type="EMBL" id="KAE8438195.1"/>
    </source>
</evidence>
<keyword evidence="9 10" id="KW-0472">Membrane</keyword>
<proteinExistence type="inferred from homology"/>
<evidence type="ECO:0000256" key="8">
    <source>
        <dbReference type="ARBA" id="ARBA00022989"/>
    </source>
</evidence>
<keyword evidence="6 10" id="KW-1278">Translocase</keyword>
<evidence type="ECO:0000313" key="12">
    <source>
        <dbReference type="Proteomes" id="UP000466130"/>
    </source>
</evidence>
<comment type="caution">
    <text evidence="11">The sequence shown here is derived from an EMBL/GenBank/DDBJ whole genome shotgun (WGS) entry which is preliminary data.</text>
</comment>
<evidence type="ECO:0000256" key="3">
    <source>
        <dbReference type="ARBA" id="ARBA00022630"/>
    </source>
</evidence>
<keyword evidence="3 10" id="KW-0285">Flavoprotein</keyword>
<name>A0ABQ6X851_9GAMM</name>
<comment type="cofactor">
    <cofactor evidence="10">
        <name>FMN</name>
        <dbReference type="ChEBI" id="CHEBI:58210"/>
    </cofactor>
</comment>
<evidence type="ECO:0000256" key="1">
    <source>
        <dbReference type="ARBA" id="ARBA00022448"/>
    </source>
</evidence>
<comment type="subunit">
    <text evidence="10">The complex is composed of six subunits: RnfA, RnfB, RnfC, RnfD, RnfE and RnfG.</text>
</comment>
<feature type="transmembrane region" description="Helical" evidence="10">
    <location>
        <begin position="282"/>
        <end position="299"/>
    </location>
</feature>
<evidence type="ECO:0000256" key="10">
    <source>
        <dbReference type="HAMAP-Rule" id="MF_00462"/>
    </source>
</evidence>
<organism evidence="11 12">
    <name type="scientific">Vreelandella piezotolerans</name>
    <dbReference type="NCBI Taxonomy" id="2609667"/>
    <lineage>
        <taxon>Bacteria</taxon>
        <taxon>Pseudomonadati</taxon>
        <taxon>Pseudomonadota</taxon>
        <taxon>Gammaproteobacteria</taxon>
        <taxon>Oceanospirillales</taxon>
        <taxon>Halomonadaceae</taxon>
        <taxon>Vreelandella</taxon>
    </lineage>
</organism>